<feature type="transmembrane region" description="Helical" evidence="26">
    <location>
        <begin position="583"/>
        <end position="602"/>
    </location>
</feature>
<feature type="region of interest" description="Disordered" evidence="25">
    <location>
        <begin position="20"/>
        <end position="42"/>
    </location>
</feature>
<feature type="transmembrane region" description="Helical" evidence="26">
    <location>
        <begin position="308"/>
        <end position="332"/>
    </location>
</feature>
<keyword evidence="7" id="KW-0458">Lysosome</keyword>
<comment type="catalytic activity">
    <reaction evidence="11">
        <text>L-alpha-aminoacyl-L-histidine(out) = L-alpha-aminoacyl-L-histidine(in)</text>
        <dbReference type="Rhea" id="RHEA:79375"/>
        <dbReference type="ChEBI" id="CHEBI:229967"/>
    </reaction>
</comment>
<feature type="transmembrane region" description="Helical" evidence="26">
    <location>
        <begin position="476"/>
        <end position="495"/>
    </location>
</feature>
<dbReference type="InterPro" id="IPR052187">
    <property type="entry name" value="MFSD1"/>
</dbReference>
<feature type="transmembrane region" description="Helical" evidence="26">
    <location>
        <begin position="447"/>
        <end position="469"/>
    </location>
</feature>
<comment type="subcellular location">
    <subcellularLocation>
        <location evidence="1">Lysosome membrane</location>
        <topology evidence="1">Multi-pass membrane protein</topology>
    </subcellularLocation>
</comment>
<keyword evidence="28" id="KW-1185">Reference proteome</keyword>
<evidence type="ECO:0000256" key="8">
    <source>
        <dbReference type="ARBA" id="ARBA00044876"/>
    </source>
</evidence>
<evidence type="ECO:0000256" key="17">
    <source>
        <dbReference type="ARBA" id="ARBA00044903"/>
    </source>
</evidence>
<sequence>MVELFSEAVPAPQLQAATNSLRRAPASTIGNPQSISGRTECDQPSAARRIQHSRSHSVQPDILTLIASQGSHGDVGDCNGLSHLPFLTSPLIEAIRSNSEGGMGQDVRRMAYISGRRHGKEYVRGHGSFLRRTSSFGGGPLVVRTSSHPCSVPVKADVVEEAEHMRWIILLLSCFLLFGNFYAYDIPAALNIPLRQFLGVDYDSWQYELNLLYSVYSFPNMFLPFFGGQLADRFNTKTVLLVFSVTVCIGQTLFSIGVSTKCFGLMIFGRILFGIGGESIGVIQSTITTNYFKNKELALSLGLNAGTAVWVGSATCYMSLGCAIVLASIIGTQQPSSVGSSKHITESTQDITESTPLLNGSGSLDCSVGDLCPTSPPMNPLTPLPPTKSTLAQISQLFNPGFLVQLPVSFWILCSVCILLYGTVIPFNNIASDFLMSKWYPGDTEMAGMVMSIPDSMSAVLVPLLGYLVDRYGGRALMLLGCAVVIAGVHLTLGLTMTNPILPMVLLGFSYSLYGVAIWPSVATVIQHREQQMRSENPEAEPPRLLGASFGLATSALNASLTVVPLIAAQIRVQGGSYAPVEMFFVGLAILGILFCVVLYIVDSRNSFVLQRPEIVTLPSLPDSEFLRRLSPDGEPDACSVESEDVGEALDGFWRNVSSENQPPQPSAGESYNVIHKTHTNSEVVSQSFTKVLPERMGFRAAQSVVSFSSSKDDLPTTPLESSVQLPLMHQSSSPTQIPLKEPLVESLNASTVESESDVYCDSPTWAVPRSPHHLQDPPLISEAQNIAMFSSTELKSGIPLDHSHEKLSTNGESSSLRDRSEPLKWSPLNVNPEPIPLQSCTTSYGYSPTLPPVNAHVLEPLSILSTGSNSSEQPSYRVSGHIPSVGGEPKLPKRSFFLTHLDTKIKGATDPASHTDLLLDSDKDTSIRGLNAGSFNNNKSMPPPSANSRISPLSSKSSFQVSPFLMRYQSFQASSNIGMPTVGLLRVSRSNSSTNINGIEIIDERRTSQDDTESLVLSVE</sequence>
<evidence type="ECO:0000256" key="23">
    <source>
        <dbReference type="ARBA" id="ARBA00045709"/>
    </source>
</evidence>
<comment type="catalytic activity">
    <reaction evidence="14">
        <text>L-aspartyl-L-lysine(out) = L-aspartyl-L-lysine(in)</text>
        <dbReference type="Rhea" id="RHEA:79411"/>
        <dbReference type="ChEBI" id="CHEBI:229953"/>
    </reaction>
</comment>
<feature type="compositionally biased region" description="Polar residues" evidence="25">
    <location>
        <begin position="28"/>
        <end position="37"/>
    </location>
</feature>
<feature type="region of interest" description="Disordered" evidence="25">
    <location>
        <begin position="798"/>
        <end position="828"/>
    </location>
</feature>
<feature type="transmembrane region" description="Helical" evidence="26">
    <location>
        <begin position="238"/>
        <end position="258"/>
    </location>
</feature>
<evidence type="ECO:0000313" key="27">
    <source>
        <dbReference type="EMBL" id="KAH6588640.1"/>
    </source>
</evidence>
<evidence type="ECO:0000256" key="18">
    <source>
        <dbReference type="ARBA" id="ARBA00044912"/>
    </source>
</evidence>
<evidence type="ECO:0000256" key="10">
    <source>
        <dbReference type="ARBA" id="ARBA00044881"/>
    </source>
</evidence>
<comment type="catalytic activity">
    <reaction evidence="15">
        <text>L-arginyl-L-alpha-amino acid(out) = L-arginyl-L-alpha-amino acid(in)</text>
        <dbReference type="Rhea" id="RHEA:79371"/>
        <dbReference type="ChEBI" id="CHEBI:84315"/>
    </reaction>
</comment>
<dbReference type="EMBL" id="JAFCIX010000496">
    <property type="protein sequence ID" value="KAH6588640.1"/>
    <property type="molecule type" value="Genomic_DNA"/>
</dbReference>
<evidence type="ECO:0000256" key="4">
    <source>
        <dbReference type="ARBA" id="ARBA00022692"/>
    </source>
</evidence>
<dbReference type="InterPro" id="IPR011701">
    <property type="entry name" value="MFS"/>
</dbReference>
<feature type="transmembrane region" description="Helical" evidence="26">
    <location>
        <begin position="545"/>
        <end position="571"/>
    </location>
</feature>
<evidence type="ECO:0000256" key="11">
    <source>
        <dbReference type="ARBA" id="ARBA00044884"/>
    </source>
</evidence>
<feature type="transmembrane region" description="Helical" evidence="26">
    <location>
        <begin position="501"/>
        <end position="525"/>
    </location>
</feature>
<keyword evidence="4 26" id="KW-0812">Transmembrane</keyword>
<comment type="catalytic activity">
    <reaction evidence="10">
        <text>L-alpha-aminoacyl-L-arginine(out) = L-alpha-aminoacyl-L-arginine(in)</text>
        <dbReference type="Rhea" id="RHEA:79367"/>
        <dbReference type="ChEBI" id="CHEBI:229968"/>
    </reaction>
</comment>
<evidence type="ECO:0000256" key="6">
    <source>
        <dbReference type="ARBA" id="ARBA00023136"/>
    </source>
</evidence>
<evidence type="ECO:0000256" key="14">
    <source>
        <dbReference type="ARBA" id="ARBA00044898"/>
    </source>
</evidence>
<comment type="catalytic activity">
    <reaction evidence="19">
        <text>L-alanyl-L-lysine(out) = L-alanyl-L-lysine(in)</text>
        <dbReference type="Rhea" id="RHEA:79415"/>
        <dbReference type="ChEBI" id="CHEBI:192470"/>
    </reaction>
</comment>
<comment type="catalytic activity">
    <reaction evidence="8">
        <text>L-lysyl-L-alanine(out) = L-lysyl-L-alanine(in)</text>
        <dbReference type="Rhea" id="RHEA:79399"/>
        <dbReference type="ChEBI" id="CHEBI:229954"/>
    </reaction>
</comment>
<comment type="caution">
    <text evidence="27">The sequence shown here is derived from an EMBL/GenBank/DDBJ whole genome shotgun (WGS) entry which is preliminary data.</text>
</comment>
<gene>
    <name evidence="27" type="ORF">BASA50_010601</name>
</gene>
<comment type="catalytic activity">
    <reaction evidence="12">
        <text>L-lysyl-L-alpha-amino acid(out) = L-lysyl-L-alpha-amino acid(in)</text>
        <dbReference type="Rhea" id="RHEA:79387"/>
        <dbReference type="ChEBI" id="CHEBI:229965"/>
    </reaction>
</comment>
<evidence type="ECO:0000256" key="21">
    <source>
        <dbReference type="ARBA" id="ARBA00044985"/>
    </source>
</evidence>
<evidence type="ECO:0000256" key="26">
    <source>
        <dbReference type="SAM" id="Phobius"/>
    </source>
</evidence>
<organism evidence="27 28">
    <name type="scientific">Batrachochytrium salamandrivorans</name>
    <dbReference type="NCBI Taxonomy" id="1357716"/>
    <lineage>
        <taxon>Eukaryota</taxon>
        <taxon>Fungi</taxon>
        <taxon>Fungi incertae sedis</taxon>
        <taxon>Chytridiomycota</taxon>
        <taxon>Chytridiomycota incertae sedis</taxon>
        <taxon>Chytridiomycetes</taxon>
        <taxon>Rhizophydiales</taxon>
        <taxon>Rhizophydiales incertae sedis</taxon>
        <taxon>Batrachochytrium</taxon>
    </lineage>
</organism>
<evidence type="ECO:0000256" key="20">
    <source>
        <dbReference type="ARBA" id="ARBA00044924"/>
    </source>
</evidence>
<name>A0ABQ8EY01_9FUNG</name>
<dbReference type="PANTHER" id="PTHR23512:SF3">
    <property type="entry name" value="MAJOR FACILITATOR SUPERFAMILY DOMAIN-CONTAINING PROTEIN 1"/>
    <property type="match status" value="1"/>
</dbReference>
<comment type="catalytic activity">
    <reaction evidence="13">
        <text>L-alpha-aminoacyl-L-lysine(out) = L-alpha-aminoacyl-L-lysine(in)</text>
        <dbReference type="Rhea" id="RHEA:79383"/>
        <dbReference type="ChEBI" id="CHEBI:229966"/>
    </reaction>
</comment>
<feature type="transmembrane region" description="Helical" evidence="26">
    <location>
        <begin position="402"/>
        <end position="427"/>
    </location>
</feature>
<evidence type="ECO:0000256" key="3">
    <source>
        <dbReference type="ARBA" id="ARBA00022448"/>
    </source>
</evidence>
<evidence type="ECO:0000256" key="5">
    <source>
        <dbReference type="ARBA" id="ARBA00022989"/>
    </source>
</evidence>
<feature type="transmembrane region" description="Helical" evidence="26">
    <location>
        <begin position="167"/>
        <end position="184"/>
    </location>
</feature>
<evidence type="ECO:0000256" key="24">
    <source>
        <dbReference type="ARBA" id="ARBA00046376"/>
    </source>
</evidence>
<evidence type="ECO:0000256" key="12">
    <source>
        <dbReference type="ARBA" id="ARBA00044891"/>
    </source>
</evidence>
<evidence type="ECO:0000256" key="7">
    <source>
        <dbReference type="ARBA" id="ARBA00023228"/>
    </source>
</evidence>
<evidence type="ECO:0000256" key="1">
    <source>
        <dbReference type="ARBA" id="ARBA00004155"/>
    </source>
</evidence>
<feature type="region of interest" description="Disordered" evidence="25">
    <location>
        <begin position="930"/>
        <end position="954"/>
    </location>
</feature>
<dbReference type="Pfam" id="PF07690">
    <property type="entry name" value="MFS_1"/>
    <property type="match status" value="1"/>
</dbReference>
<evidence type="ECO:0000256" key="2">
    <source>
        <dbReference type="ARBA" id="ARBA00008335"/>
    </source>
</evidence>
<accession>A0ABQ8EY01</accession>
<evidence type="ECO:0000256" key="19">
    <source>
        <dbReference type="ARBA" id="ARBA00044919"/>
    </source>
</evidence>
<dbReference type="Gene3D" id="1.20.1250.20">
    <property type="entry name" value="MFS general substrate transporter like domains"/>
    <property type="match status" value="2"/>
</dbReference>
<evidence type="ECO:0000256" key="22">
    <source>
        <dbReference type="ARBA" id="ARBA00045018"/>
    </source>
</evidence>
<evidence type="ECO:0000256" key="15">
    <source>
        <dbReference type="ARBA" id="ARBA00044899"/>
    </source>
</evidence>
<keyword evidence="3" id="KW-0813">Transport</keyword>
<dbReference type="Proteomes" id="UP001648503">
    <property type="component" value="Unassembled WGS sequence"/>
</dbReference>
<comment type="subunit">
    <text evidence="24">Homodimer. Interacts with lysosomal protein GLMP (via lumenal domain); the interaction starts while both proteins are still in the endoplasmic reticulum and is required for stabilization of MFSD1 in lysosomes but has no direct effect on its targeting to lysosomes or transporter activity.</text>
</comment>
<feature type="transmembrane region" description="Helical" evidence="26">
    <location>
        <begin position="204"/>
        <end position="226"/>
    </location>
</feature>
<comment type="function">
    <text evidence="23">Lysosomal dipeptide uniporter that selectively exports lysine, arginine or histidine-containing dipeptides with a net positive charge from the lysosome lumen into the cytosol. Could play a role in a specific type of protein O-glycosylation indirectly regulating macrophages migration and tissue invasion. Also essential for liver homeostasis.</text>
</comment>
<comment type="similarity">
    <text evidence="2">Belongs to the major facilitator superfamily.</text>
</comment>
<evidence type="ECO:0000313" key="28">
    <source>
        <dbReference type="Proteomes" id="UP001648503"/>
    </source>
</evidence>
<comment type="catalytic activity">
    <reaction evidence="20">
        <text>L-lysyl-glycine(out) = L-lysyl-glycine(in)</text>
        <dbReference type="Rhea" id="RHEA:79407"/>
        <dbReference type="ChEBI" id="CHEBI:191202"/>
    </reaction>
</comment>
<keyword evidence="5 26" id="KW-1133">Transmembrane helix</keyword>
<evidence type="ECO:0000256" key="16">
    <source>
        <dbReference type="ARBA" id="ARBA00044900"/>
    </source>
</evidence>
<comment type="catalytic activity">
    <reaction evidence="17">
        <text>L-arginyl-glycine(out) = L-arginyl-glycine(in)</text>
        <dbReference type="Rhea" id="RHEA:79391"/>
        <dbReference type="ChEBI" id="CHEBI:229955"/>
    </reaction>
</comment>
<evidence type="ECO:0000256" key="13">
    <source>
        <dbReference type="ARBA" id="ARBA00044893"/>
    </source>
</evidence>
<comment type="catalytic activity">
    <reaction evidence="16">
        <text>L-lysyl-L-lysine(out) = L-lysyl-L-lysine(in)</text>
        <dbReference type="Rhea" id="RHEA:79403"/>
        <dbReference type="ChEBI" id="CHEBI:229956"/>
    </reaction>
</comment>
<comment type="catalytic activity">
    <reaction evidence="18">
        <text>L-histidyl-L-alpha-amino acid(out) = L-histidyl-L-alpha-amino acid(in)</text>
        <dbReference type="Rhea" id="RHEA:79379"/>
        <dbReference type="ChEBI" id="CHEBI:229964"/>
    </reaction>
</comment>
<dbReference type="SUPFAM" id="SSF103473">
    <property type="entry name" value="MFS general substrate transporter"/>
    <property type="match status" value="1"/>
</dbReference>
<keyword evidence="6 26" id="KW-0472">Membrane</keyword>
<dbReference type="PANTHER" id="PTHR23512">
    <property type="entry name" value="MAJOR FACILITATOR SUPERFAMILY DOMAIN-CONTAINING PROTEIN 1"/>
    <property type="match status" value="1"/>
</dbReference>
<protein>
    <recommendedName>
        <fullName evidence="21">Lysosomal dipeptide transporter MFSD1</fullName>
    </recommendedName>
    <alternativeName>
        <fullName evidence="22">Major facilitator superfamily domain-containing protein 1</fullName>
    </alternativeName>
</protein>
<proteinExistence type="inferred from homology"/>
<dbReference type="InterPro" id="IPR036259">
    <property type="entry name" value="MFS_trans_sf"/>
</dbReference>
<feature type="compositionally biased region" description="Polar residues" evidence="25">
    <location>
        <begin position="934"/>
        <end position="954"/>
    </location>
</feature>
<reference evidence="27 28" key="1">
    <citation type="submission" date="2021-02" db="EMBL/GenBank/DDBJ databases">
        <title>Variation within the Batrachochytrium salamandrivorans European outbreak.</title>
        <authorList>
            <person name="Kelly M."/>
            <person name="Pasmans F."/>
            <person name="Shea T.P."/>
            <person name="Munoz J.F."/>
            <person name="Carranza S."/>
            <person name="Cuomo C.A."/>
            <person name="Martel A."/>
        </authorList>
    </citation>
    <scope>NUCLEOTIDE SEQUENCE [LARGE SCALE GENOMIC DNA]</scope>
    <source>
        <strain evidence="27 28">AMFP18/2</strain>
    </source>
</reference>
<comment type="catalytic activity">
    <reaction evidence="9">
        <text>L-histidyl-glycine(out) = L-histidyl-glycine(in)</text>
        <dbReference type="Rhea" id="RHEA:79395"/>
        <dbReference type="ChEBI" id="CHEBI:229957"/>
    </reaction>
</comment>
<evidence type="ECO:0000256" key="9">
    <source>
        <dbReference type="ARBA" id="ARBA00044878"/>
    </source>
</evidence>
<evidence type="ECO:0000256" key="25">
    <source>
        <dbReference type="SAM" id="MobiDB-lite"/>
    </source>
</evidence>